<feature type="region of interest" description="Disordered" evidence="1">
    <location>
        <begin position="193"/>
        <end position="224"/>
    </location>
</feature>
<feature type="compositionally biased region" description="Basic and acidic residues" evidence="1">
    <location>
        <begin position="193"/>
        <end position="204"/>
    </location>
</feature>
<sequence>MPAFCSCEKWKSCTCKPMPAPGLTNALNAIGVASDVKSPAAAKGPSMTNVMSDIGVPAGQSQQVGLGTQEKVDLSNMALESTASQMETTSAPPQAENKTPWGKPTILKPADGNRPAWKAPSSTVVNALQAAEIDSSTVTISPHQASEAVKLANQKIGETISVSKPLVLKKPTILSAKPTKPLTGATITISRDEPDLTLKKDEQTSKNSDADAGEPSVSSSLADTSVPLFNKQPLPSAAAAKMVADSDLDIVDLDLNEREKSLLGSLERAQQPFLKKTILRSNSCGKLLRTCSEPDLAKLTRASDNPFMNMAASAIFDDSSNEDTDVEMDLDLKEREKDTEAEANVEDGSDQSVVKQEMEIDDDVINEDDDEDKTLYEAELVALMASQGSSSTQESESKTPQFDLISPTSGEEEETEEDILSDEESAEDQQLQDAVDFEKLRETLQQVLVQDDVKKTSTKKMSTAADAVSSIQKDLSKVVISESESGKEEWVSDDSSDGDHASPREEEEDMFCRLEESRANLEKELGEVTFRKAYKLMQAIHEDEEESIEEGSKLVTKVLGEQKSHLYDKILHLVVADSAYLDDNC</sequence>
<evidence type="ECO:0000313" key="2">
    <source>
        <dbReference type="EMBL" id="KAF6034951.1"/>
    </source>
</evidence>
<keyword evidence="3" id="KW-1185">Reference proteome</keyword>
<accession>A0A7J7KAT2</accession>
<organism evidence="2 3">
    <name type="scientific">Bugula neritina</name>
    <name type="common">Brown bryozoan</name>
    <name type="synonym">Sertularia neritina</name>
    <dbReference type="NCBI Taxonomy" id="10212"/>
    <lineage>
        <taxon>Eukaryota</taxon>
        <taxon>Metazoa</taxon>
        <taxon>Spiralia</taxon>
        <taxon>Lophotrochozoa</taxon>
        <taxon>Bryozoa</taxon>
        <taxon>Gymnolaemata</taxon>
        <taxon>Cheilostomatida</taxon>
        <taxon>Flustrina</taxon>
        <taxon>Buguloidea</taxon>
        <taxon>Bugulidae</taxon>
        <taxon>Bugula</taxon>
    </lineage>
</organism>
<protein>
    <submittedName>
        <fullName evidence="2">NEK1</fullName>
    </submittedName>
</protein>
<feature type="compositionally biased region" description="Basic and acidic residues" evidence="1">
    <location>
        <begin position="497"/>
        <end position="509"/>
    </location>
</feature>
<feature type="region of interest" description="Disordered" evidence="1">
    <location>
        <begin position="78"/>
        <end position="102"/>
    </location>
</feature>
<evidence type="ECO:0000313" key="3">
    <source>
        <dbReference type="Proteomes" id="UP000593567"/>
    </source>
</evidence>
<comment type="caution">
    <text evidence="2">The sequence shown here is derived from an EMBL/GenBank/DDBJ whole genome shotgun (WGS) entry which is preliminary data.</text>
</comment>
<dbReference type="EMBL" id="VXIV02000963">
    <property type="protein sequence ID" value="KAF6034951.1"/>
    <property type="molecule type" value="Genomic_DNA"/>
</dbReference>
<dbReference type="OrthoDB" id="248923at2759"/>
<feature type="region of interest" description="Disordered" evidence="1">
    <location>
        <begin position="37"/>
        <end position="62"/>
    </location>
</feature>
<feature type="region of interest" description="Disordered" evidence="1">
    <location>
        <begin position="335"/>
        <end position="369"/>
    </location>
</feature>
<proteinExistence type="predicted"/>
<dbReference type="Proteomes" id="UP000593567">
    <property type="component" value="Unassembled WGS sequence"/>
</dbReference>
<dbReference type="AlphaFoldDB" id="A0A7J7KAT2"/>
<name>A0A7J7KAT2_BUGNE</name>
<evidence type="ECO:0000256" key="1">
    <source>
        <dbReference type="SAM" id="MobiDB-lite"/>
    </source>
</evidence>
<reference evidence="2" key="1">
    <citation type="submission" date="2020-06" db="EMBL/GenBank/DDBJ databases">
        <title>Draft genome of Bugula neritina, a colonial animal packing powerful symbionts and potential medicines.</title>
        <authorList>
            <person name="Rayko M."/>
        </authorList>
    </citation>
    <scope>NUCLEOTIDE SEQUENCE [LARGE SCALE GENOMIC DNA]</scope>
    <source>
        <strain evidence="2">Kwan_BN1</strain>
    </source>
</reference>
<feature type="compositionally biased region" description="Acidic residues" evidence="1">
    <location>
        <begin position="410"/>
        <end position="427"/>
    </location>
</feature>
<gene>
    <name evidence="2" type="ORF">EB796_006739</name>
</gene>
<feature type="region of interest" description="Disordered" evidence="1">
    <location>
        <begin position="479"/>
        <end position="509"/>
    </location>
</feature>
<feature type="region of interest" description="Disordered" evidence="1">
    <location>
        <begin position="386"/>
        <end position="437"/>
    </location>
</feature>
<feature type="compositionally biased region" description="Acidic residues" evidence="1">
    <location>
        <begin position="359"/>
        <end position="369"/>
    </location>
</feature>
<feature type="compositionally biased region" description="Polar residues" evidence="1">
    <location>
        <begin position="78"/>
        <end position="92"/>
    </location>
</feature>